<protein>
    <submittedName>
        <fullName evidence="3">DUF4245 domain-containing protein</fullName>
    </submittedName>
</protein>
<sequence length="220" mass="22956">MSESESPAGGPSARPQAPAVGRPTVEQPAPRRRGLGSARSMVISMVLVVLAVLVWWAWVPRASNTAQPTADVAGIAREIGLSKHWDPAVAVGLPKGWQAVNVRLVSVDQQPDTWQAGYDAPGGSYARVVQTDNGATSWVQAQTGQSKPAGSVTVDGVRWSKLQRTDGGERSLVRSQDLGGLSTVVTGTGGWDQLQAFAKSLKPLSKSQLAKAGPTAPATS</sequence>
<evidence type="ECO:0000313" key="4">
    <source>
        <dbReference type="Proteomes" id="UP001596298"/>
    </source>
</evidence>
<name>A0ABW2AF70_9MICO</name>
<accession>A0ABW2AF70</accession>
<dbReference type="Pfam" id="PF14030">
    <property type="entry name" value="DUF4245"/>
    <property type="match status" value="1"/>
</dbReference>
<comment type="caution">
    <text evidence="3">The sequence shown here is derived from an EMBL/GenBank/DDBJ whole genome shotgun (WGS) entry which is preliminary data.</text>
</comment>
<evidence type="ECO:0000256" key="1">
    <source>
        <dbReference type="SAM" id="MobiDB-lite"/>
    </source>
</evidence>
<feature type="transmembrane region" description="Helical" evidence="2">
    <location>
        <begin position="41"/>
        <end position="58"/>
    </location>
</feature>
<dbReference type="RefSeq" id="WP_382400617.1">
    <property type="nucleotide sequence ID" value="NZ_JBHSWH010000001.1"/>
</dbReference>
<keyword evidence="2" id="KW-1133">Transmembrane helix</keyword>
<keyword evidence="4" id="KW-1185">Reference proteome</keyword>
<dbReference type="Proteomes" id="UP001596298">
    <property type="component" value="Unassembled WGS sequence"/>
</dbReference>
<feature type="region of interest" description="Disordered" evidence="1">
    <location>
        <begin position="1"/>
        <end position="33"/>
    </location>
</feature>
<dbReference type="EMBL" id="JBHSWH010000001">
    <property type="protein sequence ID" value="MFC6705462.1"/>
    <property type="molecule type" value="Genomic_DNA"/>
</dbReference>
<dbReference type="InterPro" id="IPR025339">
    <property type="entry name" value="DUF4245"/>
</dbReference>
<evidence type="ECO:0000256" key="2">
    <source>
        <dbReference type="SAM" id="Phobius"/>
    </source>
</evidence>
<reference evidence="4" key="1">
    <citation type="journal article" date="2019" name="Int. J. Syst. Evol. Microbiol.">
        <title>The Global Catalogue of Microorganisms (GCM) 10K type strain sequencing project: providing services to taxonomists for standard genome sequencing and annotation.</title>
        <authorList>
            <consortium name="The Broad Institute Genomics Platform"/>
            <consortium name="The Broad Institute Genome Sequencing Center for Infectious Disease"/>
            <person name="Wu L."/>
            <person name="Ma J."/>
        </authorList>
    </citation>
    <scope>NUCLEOTIDE SEQUENCE [LARGE SCALE GENOMIC DNA]</scope>
    <source>
        <strain evidence="4">CCUG 58127</strain>
    </source>
</reference>
<evidence type="ECO:0000313" key="3">
    <source>
        <dbReference type="EMBL" id="MFC6705462.1"/>
    </source>
</evidence>
<keyword evidence="2" id="KW-0812">Transmembrane</keyword>
<gene>
    <name evidence="3" type="ORF">ACFQDH_09325</name>
</gene>
<organism evidence="3 4">
    <name type="scientific">Flexivirga alba</name>
    <dbReference type="NCBI Taxonomy" id="702742"/>
    <lineage>
        <taxon>Bacteria</taxon>
        <taxon>Bacillati</taxon>
        <taxon>Actinomycetota</taxon>
        <taxon>Actinomycetes</taxon>
        <taxon>Micrococcales</taxon>
        <taxon>Dermacoccaceae</taxon>
        <taxon>Flexivirga</taxon>
    </lineage>
</organism>
<keyword evidence="2" id="KW-0472">Membrane</keyword>
<proteinExistence type="predicted"/>